<name>A0A1H3TL90_9MICO</name>
<dbReference type="Proteomes" id="UP000198891">
    <property type="component" value="Unassembled WGS sequence"/>
</dbReference>
<feature type="transmembrane region" description="Helical" evidence="1">
    <location>
        <begin position="49"/>
        <end position="66"/>
    </location>
</feature>
<keyword evidence="3" id="KW-1185">Reference proteome</keyword>
<keyword evidence="1" id="KW-1133">Transmembrane helix</keyword>
<protein>
    <submittedName>
        <fullName evidence="2">Uncharacterized protein</fullName>
    </submittedName>
</protein>
<proteinExistence type="predicted"/>
<organism evidence="2 3">
    <name type="scientific">Herbiconiux ginsengi</name>
    <dbReference type="NCBI Taxonomy" id="381665"/>
    <lineage>
        <taxon>Bacteria</taxon>
        <taxon>Bacillati</taxon>
        <taxon>Actinomycetota</taxon>
        <taxon>Actinomycetes</taxon>
        <taxon>Micrococcales</taxon>
        <taxon>Microbacteriaceae</taxon>
        <taxon>Herbiconiux</taxon>
    </lineage>
</organism>
<gene>
    <name evidence="2" type="ORF">SAMN05216554_4299</name>
</gene>
<sequence>MGAGLVNAEAFLAALKAPAPAPAPVPEPAAVGAPQLTATGSTPGESLGFGSWVALLGAAGAILLLLGRRRPLRGHTALARADGRADLR</sequence>
<dbReference type="STRING" id="381665.SAMN05216554_4299"/>
<dbReference type="EMBL" id="FNPZ01000006">
    <property type="protein sequence ID" value="SDZ50757.1"/>
    <property type="molecule type" value="Genomic_DNA"/>
</dbReference>
<accession>A0A1H3TL90</accession>
<evidence type="ECO:0000256" key="1">
    <source>
        <dbReference type="SAM" id="Phobius"/>
    </source>
</evidence>
<keyword evidence="1" id="KW-0472">Membrane</keyword>
<evidence type="ECO:0000313" key="3">
    <source>
        <dbReference type="Proteomes" id="UP000198891"/>
    </source>
</evidence>
<dbReference type="AlphaFoldDB" id="A0A1H3TL90"/>
<reference evidence="2 3" key="1">
    <citation type="submission" date="2016-10" db="EMBL/GenBank/DDBJ databases">
        <authorList>
            <person name="de Groot N.N."/>
        </authorList>
    </citation>
    <scope>NUCLEOTIDE SEQUENCE [LARGE SCALE GENOMIC DNA]</scope>
    <source>
        <strain evidence="2 3">CGMCC 4.3491</strain>
    </source>
</reference>
<keyword evidence="1" id="KW-0812">Transmembrane</keyword>
<evidence type="ECO:0000313" key="2">
    <source>
        <dbReference type="EMBL" id="SDZ50757.1"/>
    </source>
</evidence>